<dbReference type="InterPro" id="IPR011006">
    <property type="entry name" value="CheY-like_superfamily"/>
</dbReference>
<evidence type="ECO:0000256" key="4">
    <source>
        <dbReference type="ARBA" id="ARBA00023125"/>
    </source>
</evidence>
<dbReference type="CDD" id="cd00156">
    <property type="entry name" value="REC"/>
    <property type="match status" value="1"/>
</dbReference>
<evidence type="ECO:0000256" key="6">
    <source>
        <dbReference type="PROSITE-ProRule" id="PRU00169"/>
    </source>
</evidence>
<dbReference type="SMART" id="SM00448">
    <property type="entry name" value="REC"/>
    <property type="match status" value="1"/>
</dbReference>
<dbReference type="EMBL" id="QRGR01000003">
    <property type="protein sequence ID" value="RDV16679.1"/>
    <property type="molecule type" value="Genomic_DNA"/>
</dbReference>
<feature type="domain" description="Response regulatory" evidence="8">
    <location>
        <begin position="11"/>
        <end position="125"/>
    </location>
</feature>
<evidence type="ECO:0000256" key="5">
    <source>
        <dbReference type="ARBA" id="ARBA00023163"/>
    </source>
</evidence>
<evidence type="ECO:0000256" key="3">
    <source>
        <dbReference type="ARBA" id="ARBA00023015"/>
    </source>
</evidence>
<dbReference type="GO" id="GO:0003677">
    <property type="term" value="F:DNA binding"/>
    <property type="evidence" value="ECO:0007669"/>
    <property type="project" value="UniProtKB-KW"/>
</dbReference>
<keyword evidence="10" id="KW-1185">Reference proteome</keyword>
<protein>
    <submittedName>
        <fullName evidence="9">Sigma-54-dependent Fis family transcriptional regulator</fullName>
    </submittedName>
</protein>
<evidence type="ECO:0000313" key="9">
    <source>
        <dbReference type="EMBL" id="RDV16679.1"/>
    </source>
</evidence>
<comment type="caution">
    <text evidence="9">The sequence shown here is derived from an EMBL/GenBank/DDBJ whole genome shotgun (WGS) entry which is preliminary data.</text>
</comment>
<dbReference type="FunFam" id="3.40.50.300:FF:000006">
    <property type="entry name" value="DNA-binding transcriptional regulator NtrC"/>
    <property type="match status" value="1"/>
</dbReference>
<dbReference type="AlphaFoldDB" id="A0A3D8LGU8"/>
<dbReference type="SUPFAM" id="SSF52172">
    <property type="entry name" value="CheY-like"/>
    <property type="match status" value="1"/>
</dbReference>
<feature type="modified residue" description="4-aspartylphosphate" evidence="6">
    <location>
        <position position="60"/>
    </location>
</feature>
<keyword evidence="1" id="KW-0547">Nucleotide-binding</keyword>
<dbReference type="Gene3D" id="3.40.50.2300">
    <property type="match status" value="1"/>
</dbReference>
<reference evidence="10" key="1">
    <citation type="submission" date="2018-08" db="EMBL/GenBank/DDBJ databases">
        <authorList>
            <person name="Liu Z.-W."/>
            <person name="Du Z.-J."/>
        </authorList>
    </citation>
    <scope>NUCLEOTIDE SEQUENCE [LARGE SCALE GENOMIC DNA]</scope>
    <source>
        <strain evidence="10">H4X</strain>
    </source>
</reference>
<keyword evidence="4" id="KW-0238">DNA-binding</keyword>
<keyword evidence="2" id="KW-0067">ATP-binding</keyword>
<evidence type="ECO:0000313" key="10">
    <source>
        <dbReference type="Proteomes" id="UP000256708"/>
    </source>
</evidence>
<evidence type="ECO:0000256" key="2">
    <source>
        <dbReference type="ARBA" id="ARBA00022840"/>
    </source>
</evidence>
<dbReference type="OrthoDB" id="9782110at2"/>
<dbReference type="PROSITE" id="PS50110">
    <property type="entry name" value="RESPONSE_REGULATORY"/>
    <property type="match status" value="1"/>
</dbReference>
<dbReference type="InterPro" id="IPR003593">
    <property type="entry name" value="AAA+_ATPase"/>
</dbReference>
<sequence length="457" mass="51753">MPSPLNTLKTKIFVLEDDLWYSQFLSYHLSLDTTHEVRAFSSANEFLHSLSEAPDIITLDYHLPGFDGEMILSRILEASPNTYIIVISGQEDISKAVNTIKQGAYDYIVKSEETKERLWSIVEKIKQHIALKREIEALRKEVNQNLSIGNEIVGSSEPIQKVLKLIQKAASDDINLMITGETGTGKEFTARAIHRRSSRAKKPFVAVNISAIPSELLESELYGHEKGAFTGATNLHIGKFEEAHGGTLFLDEIGEMDIHLQCKLLRILQERKVTRIGANTSFTVDVRVVAATNLNLLDEVRKGNFREDLYYRLLGLQIHLPPLRERGHDLLLIAQKVLQTYCQQRDIPAKSLTANAQKKLLKHNFPGNIRELKAVVELAAVLSDTAYITPEDIQLNESQPAPFSEEKTLDEYIADTVQKYLDKYNYNVLCVADKLKIGKSTIYRMIRKKEVYMASRK</sequence>
<proteinExistence type="predicted"/>
<dbReference type="GO" id="GO:0005524">
    <property type="term" value="F:ATP binding"/>
    <property type="evidence" value="ECO:0007669"/>
    <property type="project" value="UniProtKB-KW"/>
</dbReference>
<evidence type="ECO:0000259" key="7">
    <source>
        <dbReference type="PROSITE" id="PS50045"/>
    </source>
</evidence>
<keyword evidence="6" id="KW-0597">Phosphoprotein</keyword>
<organism evidence="9 10">
    <name type="scientific">Pontibacter diazotrophicus</name>
    <dbReference type="NCBI Taxonomy" id="1400979"/>
    <lineage>
        <taxon>Bacteria</taxon>
        <taxon>Pseudomonadati</taxon>
        <taxon>Bacteroidota</taxon>
        <taxon>Cytophagia</taxon>
        <taxon>Cytophagales</taxon>
        <taxon>Hymenobacteraceae</taxon>
        <taxon>Pontibacter</taxon>
    </lineage>
</organism>
<dbReference type="InterPro" id="IPR027417">
    <property type="entry name" value="P-loop_NTPase"/>
</dbReference>
<dbReference type="SUPFAM" id="SSF52540">
    <property type="entry name" value="P-loop containing nucleoside triphosphate hydrolases"/>
    <property type="match status" value="1"/>
</dbReference>
<evidence type="ECO:0000259" key="8">
    <source>
        <dbReference type="PROSITE" id="PS50110"/>
    </source>
</evidence>
<evidence type="ECO:0000256" key="1">
    <source>
        <dbReference type="ARBA" id="ARBA00022741"/>
    </source>
</evidence>
<dbReference type="PROSITE" id="PS50045">
    <property type="entry name" value="SIGMA54_INTERACT_4"/>
    <property type="match status" value="1"/>
</dbReference>
<dbReference type="InterPro" id="IPR002078">
    <property type="entry name" value="Sigma_54_int"/>
</dbReference>
<dbReference type="Proteomes" id="UP000256708">
    <property type="component" value="Unassembled WGS sequence"/>
</dbReference>
<dbReference type="InterPro" id="IPR001789">
    <property type="entry name" value="Sig_transdc_resp-reg_receiver"/>
</dbReference>
<keyword evidence="5" id="KW-0804">Transcription</keyword>
<dbReference type="PANTHER" id="PTHR32071">
    <property type="entry name" value="TRANSCRIPTIONAL REGULATORY PROTEIN"/>
    <property type="match status" value="1"/>
</dbReference>
<feature type="domain" description="Sigma-54 factor interaction" evidence="7">
    <location>
        <begin position="152"/>
        <end position="381"/>
    </location>
</feature>
<gene>
    <name evidence="9" type="ORF">DXT99_02535</name>
</gene>
<dbReference type="GO" id="GO:0000160">
    <property type="term" value="P:phosphorelay signal transduction system"/>
    <property type="evidence" value="ECO:0007669"/>
    <property type="project" value="InterPro"/>
</dbReference>
<dbReference type="InterPro" id="IPR025943">
    <property type="entry name" value="Sigma_54_int_dom_ATP-bd_2"/>
</dbReference>
<dbReference type="Pfam" id="PF00072">
    <property type="entry name" value="Response_reg"/>
    <property type="match status" value="1"/>
</dbReference>
<dbReference type="SMART" id="SM00382">
    <property type="entry name" value="AAA"/>
    <property type="match status" value="1"/>
</dbReference>
<dbReference type="InterPro" id="IPR058031">
    <property type="entry name" value="AAA_lid_NorR"/>
</dbReference>
<dbReference type="Gene3D" id="1.10.8.60">
    <property type="match status" value="1"/>
</dbReference>
<dbReference type="PROSITE" id="PS00688">
    <property type="entry name" value="SIGMA54_INTERACT_3"/>
    <property type="match status" value="1"/>
</dbReference>
<name>A0A3D8LGU8_9BACT</name>
<keyword evidence="3" id="KW-0805">Transcription regulation</keyword>
<dbReference type="PROSITE" id="PS00676">
    <property type="entry name" value="SIGMA54_INTERACT_2"/>
    <property type="match status" value="1"/>
</dbReference>
<dbReference type="Pfam" id="PF00158">
    <property type="entry name" value="Sigma54_activat"/>
    <property type="match status" value="1"/>
</dbReference>
<dbReference type="Pfam" id="PF25601">
    <property type="entry name" value="AAA_lid_14"/>
    <property type="match status" value="1"/>
</dbReference>
<dbReference type="GO" id="GO:0006355">
    <property type="term" value="P:regulation of DNA-templated transcription"/>
    <property type="evidence" value="ECO:0007669"/>
    <property type="project" value="InterPro"/>
</dbReference>
<dbReference type="Gene3D" id="3.40.50.300">
    <property type="entry name" value="P-loop containing nucleotide triphosphate hydrolases"/>
    <property type="match status" value="1"/>
</dbReference>
<accession>A0A3D8LGU8</accession>
<dbReference type="InterPro" id="IPR025944">
    <property type="entry name" value="Sigma_54_int_dom_CS"/>
</dbReference>
<dbReference type="CDD" id="cd00009">
    <property type="entry name" value="AAA"/>
    <property type="match status" value="1"/>
</dbReference>